<organism evidence="2 3">
    <name type="scientific">Actinomadura napierensis</name>
    <dbReference type="NCBI Taxonomy" id="267854"/>
    <lineage>
        <taxon>Bacteria</taxon>
        <taxon>Bacillati</taxon>
        <taxon>Actinomycetota</taxon>
        <taxon>Actinomycetes</taxon>
        <taxon>Streptosporangiales</taxon>
        <taxon>Thermomonosporaceae</taxon>
        <taxon>Actinomadura</taxon>
    </lineage>
</organism>
<accession>A0ABP5KA67</accession>
<reference evidence="3" key="1">
    <citation type="journal article" date="2019" name="Int. J. Syst. Evol. Microbiol.">
        <title>The Global Catalogue of Microorganisms (GCM) 10K type strain sequencing project: providing services to taxonomists for standard genome sequencing and annotation.</title>
        <authorList>
            <consortium name="The Broad Institute Genomics Platform"/>
            <consortium name="The Broad Institute Genome Sequencing Center for Infectious Disease"/>
            <person name="Wu L."/>
            <person name="Ma J."/>
        </authorList>
    </citation>
    <scope>NUCLEOTIDE SEQUENCE [LARGE SCALE GENOMIC DNA]</scope>
    <source>
        <strain evidence="3">JCM 13850</strain>
    </source>
</reference>
<proteinExistence type="predicted"/>
<comment type="caution">
    <text evidence="2">The sequence shown here is derived from an EMBL/GenBank/DDBJ whole genome shotgun (WGS) entry which is preliminary data.</text>
</comment>
<gene>
    <name evidence="2" type="ORF">GCM10009727_21070</name>
</gene>
<keyword evidence="3" id="KW-1185">Reference proteome</keyword>
<dbReference type="EMBL" id="BAAAMR010000013">
    <property type="protein sequence ID" value="GAA2129510.1"/>
    <property type="molecule type" value="Genomic_DNA"/>
</dbReference>
<feature type="region of interest" description="Disordered" evidence="1">
    <location>
        <begin position="1"/>
        <end position="80"/>
    </location>
</feature>
<evidence type="ECO:0000256" key="1">
    <source>
        <dbReference type="SAM" id="MobiDB-lite"/>
    </source>
</evidence>
<name>A0ABP5KA67_9ACTN</name>
<evidence type="ECO:0000313" key="3">
    <source>
        <dbReference type="Proteomes" id="UP001501020"/>
    </source>
</evidence>
<evidence type="ECO:0000313" key="2">
    <source>
        <dbReference type="EMBL" id="GAA2129510.1"/>
    </source>
</evidence>
<dbReference type="Proteomes" id="UP001501020">
    <property type="component" value="Unassembled WGS sequence"/>
</dbReference>
<protein>
    <submittedName>
        <fullName evidence="2">Uncharacterized protein</fullName>
    </submittedName>
</protein>
<sequence length="80" mass="8352">MERDKARMTQLTPAITGRSPVADLPLTWGRHPGAGRKGPFHTRRAPKVGADEEGGATGAGARDPDDGRPAARGVRSRPGA</sequence>